<sequence>MQRRYGPGATQPIVPQGGTVAIMADLCAGFRAIGAQLHTLAECLDHIDECLEHYNTVLDNAEECIAGLEDGTLSKVSGKD</sequence>
<dbReference type="Proteomes" id="UP001066276">
    <property type="component" value="Chromosome 6"/>
</dbReference>
<dbReference type="AlphaFoldDB" id="A0AAV7QPV7"/>
<reference evidence="1" key="1">
    <citation type="journal article" date="2022" name="bioRxiv">
        <title>Sequencing and chromosome-scale assembly of the giantPleurodeles waltlgenome.</title>
        <authorList>
            <person name="Brown T."/>
            <person name="Elewa A."/>
            <person name="Iarovenko S."/>
            <person name="Subramanian E."/>
            <person name="Araus A.J."/>
            <person name="Petzold A."/>
            <person name="Susuki M."/>
            <person name="Suzuki K.-i.T."/>
            <person name="Hayashi T."/>
            <person name="Toyoda A."/>
            <person name="Oliveira C."/>
            <person name="Osipova E."/>
            <person name="Leigh N.D."/>
            <person name="Simon A."/>
            <person name="Yun M.H."/>
        </authorList>
    </citation>
    <scope>NUCLEOTIDE SEQUENCE</scope>
    <source>
        <strain evidence="1">20211129_DDA</strain>
        <tissue evidence="1">Liver</tissue>
    </source>
</reference>
<evidence type="ECO:0000313" key="1">
    <source>
        <dbReference type="EMBL" id="KAJ1142531.1"/>
    </source>
</evidence>
<comment type="caution">
    <text evidence="1">The sequence shown here is derived from an EMBL/GenBank/DDBJ whole genome shotgun (WGS) entry which is preliminary data.</text>
</comment>
<name>A0AAV7QPV7_PLEWA</name>
<evidence type="ECO:0000313" key="2">
    <source>
        <dbReference type="Proteomes" id="UP001066276"/>
    </source>
</evidence>
<keyword evidence="2" id="KW-1185">Reference proteome</keyword>
<organism evidence="1 2">
    <name type="scientific">Pleurodeles waltl</name>
    <name type="common">Iberian ribbed newt</name>
    <dbReference type="NCBI Taxonomy" id="8319"/>
    <lineage>
        <taxon>Eukaryota</taxon>
        <taxon>Metazoa</taxon>
        <taxon>Chordata</taxon>
        <taxon>Craniata</taxon>
        <taxon>Vertebrata</taxon>
        <taxon>Euteleostomi</taxon>
        <taxon>Amphibia</taxon>
        <taxon>Batrachia</taxon>
        <taxon>Caudata</taxon>
        <taxon>Salamandroidea</taxon>
        <taxon>Salamandridae</taxon>
        <taxon>Pleurodelinae</taxon>
        <taxon>Pleurodeles</taxon>
    </lineage>
</organism>
<dbReference type="EMBL" id="JANPWB010000010">
    <property type="protein sequence ID" value="KAJ1142531.1"/>
    <property type="molecule type" value="Genomic_DNA"/>
</dbReference>
<gene>
    <name evidence="1" type="ORF">NDU88_008845</name>
</gene>
<protein>
    <submittedName>
        <fullName evidence="1">Uncharacterized protein</fullName>
    </submittedName>
</protein>
<accession>A0AAV7QPV7</accession>
<proteinExistence type="predicted"/>